<feature type="transmembrane region" description="Helical" evidence="8">
    <location>
        <begin position="82"/>
        <end position="105"/>
    </location>
</feature>
<feature type="transmembrane region" description="Helical" evidence="8">
    <location>
        <begin position="343"/>
        <end position="367"/>
    </location>
</feature>
<keyword evidence="5 8" id="KW-0812">Transmembrane</keyword>
<keyword evidence="7 8" id="KW-0472">Membrane</keyword>
<keyword evidence="11" id="KW-1185">Reference proteome</keyword>
<dbReference type="PANTHER" id="PTHR23502:SF132">
    <property type="entry name" value="POLYAMINE TRANSPORTER 2-RELATED"/>
    <property type="match status" value="1"/>
</dbReference>
<feature type="transmembrane region" description="Helical" evidence="8">
    <location>
        <begin position="12"/>
        <end position="30"/>
    </location>
</feature>
<evidence type="ECO:0000256" key="1">
    <source>
        <dbReference type="ARBA" id="ARBA00004651"/>
    </source>
</evidence>
<keyword evidence="8" id="KW-0997">Cell inner membrane</keyword>
<evidence type="ECO:0000256" key="3">
    <source>
        <dbReference type="ARBA" id="ARBA00022448"/>
    </source>
</evidence>
<dbReference type="PANTHER" id="PTHR23502">
    <property type="entry name" value="MAJOR FACILITATOR SUPERFAMILY"/>
    <property type="match status" value="1"/>
</dbReference>
<dbReference type="Pfam" id="PF07690">
    <property type="entry name" value="MFS_1"/>
    <property type="match status" value="1"/>
</dbReference>
<dbReference type="InterPro" id="IPR011701">
    <property type="entry name" value="MFS"/>
</dbReference>
<comment type="caution">
    <text evidence="10">The sequence shown here is derived from an EMBL/GenBank/DDBJ whole genome shotgun (WGS) entry which is preliminary data.</text>
</comment>
<dbReference type="RefSeq" id="WP_347611115.1">
    <property type="nucleotide sequence ID" value="NZ_JBDPZC010000007.1"/>
</dbReference>
<reference evidence="10 11" key="1">
    <citation type="submission" date="2024-05" db="EMBL/GenBank/DDBJ databases">
        <title>Roseateles sp. 2.12 16S ribosomal RNA gene Genome sequencing and assembly.</title>
        <authorList>
            <person name="Woo H."/>
        </authorList>
    </citation>
    <scope>NUCLEOTIDE SEQUENCE [LARGE SCALE GENOMIC DNA]</scope>
    <source>
        <strain evidence="10 11">2.12</strain>
    </source>
</reference>
<dbReference type="CDD" id="cd17320">
    <property type="entry name" value="MFS_MdfA_MDR_like"/>
    <property type="match status" value="1"/>
</dbReference>
<feature type="transmembrane region" description="Helical" evidence="8">
    <location>
        <begin position="50"/>
        <end position="70"/>
    </location>
</feature>
<evidence type="ECO:0000313" key="11">
    <source>
        <dbReference type="Proteomes" id="UP001462640"/>
    </source>
</evidence>
<sequence length="406" mass="43479">MSSSPSSTSRQVAWTWTLFLLGVVCLPRATIDIYLPSLPAIARELGASSYELQLTMTVYMVGYAISMLVCGPLADRFGRRTVLIGGIGLYFAASVVCTVASTATGLITGRFLQALGGCCGTVVGRVIVRDRYPPHLQTGVLSTLSTGMALSPVIAPLIGGIVEVGMGWRWTFVLLTVSSAALLLALDAWIPETLPAGSRPLGLRDLARLYRKLLCTREFLRYALTISLAYCTYFPFVMDSSNIFQRGMNWSPIEFAIAYGTTVLGYLLGTTIFRRRAGALGADALIGWAIRLNVACAITMKFWAICSPASAFALLVPMAVLMLTVGMIIPACQFAVLQPYPHVAGAASGLFFFVQMGITAACSWILAQLADGTSSPMASITLTASLLTAWAWRRLQAPGSPTLDRA</sequence>
<protein>
    <recommendedName>
        <fullName evidence="8">Bcr/CflA family efflux transporter</fullName>
    </recommendedName>
</protein>
<dbReference type="InterPro" id="IPR001958">
    <property type="entry name" value="Tet-R_TetA/multi-R_MdtG-like"/>
</dbReference>
<feature type="transmembrane region" description="Helical" evidence="8">
    <location>
        <begin position="111"/>
        <end position="128"/>
    </location>
</feature>
<dbReference type="PRINTS" id="PR01035">
    <property type="entry name" value="TCRTETA"/>
</dbReference>
<dbReference type="NCBIfam" id="TIGR00710">
    <property type="entry name" value="efflux_Bcr_CflA"/>
    <property type="match status" value="1"/>
</dbReference>
<dbReference type="InterPro" id="IPR004812">
    <property type="entry name" value="Efflux_drug-R_Bcr/CmlA"/>
</dbReference>
<organism evidence="10 11">
    <name type="scientific">Roseateles flavus</name>
    <dbReference type="NCBI Taxonomy" id="3149041"/>
    <lineage>
        <taxon>Bacteria</taxon>
        <taxon>Pseudomonadati</taxon>
        <taxon>Pseudomonadota</taxon>
        <taxon>Betaproteobacteria</taxon>
        <taxon>Burkholderiales</taxon>
        <taxon>Sphaerotilaceae</taxon>
        <taxon>Roseateles</taxon>
    </lineage>
</organism>
<feature type="transmembrane region" description="Helical" evidence="8">
    <location>
        <begin position="256"/>
        <end position="273"/>
    </location>
</feature>
<name>A0ABV0GGC9_9BURK</name>
<dbReference type="SUPFAM" id="SSF103473">
    <property type="entry name" value="MFS general substrate transporter"/>
    <property type="match status" value="1"/>
</dbReference>
<evidence type="ECO:0000256" key="7">
    <source>
        <dbReference type="ARBA" id="ARBA00023136"/>
    </source>
</evidence>
<accession>A0ABV0GGC9</accession>
<gene>
    <name evidence="10" type="ORF">ABDJ40_15120</name>
</gene>
<feature type="domain" description="Major facilitator superfamily (MFS) profile" evidence="9">
    <location>
        <begin position="1"/>
        <end position="396"/>
    </location>
</feature>
<evidence type="ECO:0000259" key="9">
    <source>
        <dbReference type="PROSITE" id="PS50850"/>
    </source>
</evidence>
<proteinExistence type="inferred from homology"/>
<keyword evidence="4" id="KW-1003">Cell membrane</keyword>
<evidence type="ECO:0000313" key="10">
    <source>
        <dbReference type="EMBL" id="MEO3714095.1"/>
    </source>
</evidence>
<dbReference type="EMBL" id="JBDPZC010000007">
    <property type="protein sequence ID" value="MEO3714095.1"/>
    <property type="molecule type" value="Genomic_DNA"/>
</dbReference>
<comment type="caution">
    <text evidence="8">Lacks conserved residue(s) required for the propagation of feature annotation.</text>
</comment>
<dbReference type="Gene3D" id="1.20.1720.10">
    <property type="entry name" value="Multidrug resistance protein D"/>
    <property type="match status" value="1"/>
</dbReference>
<keyword evidence="6 8" id="KW-1133">Transmembrane helix</keyword>
<evidence type="ECO:0000256" key="8">
    <source>
        <dbReference type="RuleBase" id="RU365088"/>
    </source>
</evidence>
<dbReference type="InterPro" id="IPR036259">
    <property type="entry name" value="MFS_trans_sf"/>
</dbReference>
<feature type="transmembrane region" description="Helical" evidence="8">
    <location>
        <begin position="219"/>
        <end position="236"/>
    </location>
</feature>
<dbReference type="InterPro" id="IPR020846">
    <property type="entry name" value="MFS_dom"/>
</dbReference>
<evidence type="ECO:0000256" key="2">
    <source>
        <dbReference type="ARBA" id="ARBA00006236"/>
    </source>
</evidence>
<evidence type="ECO:0000256" key="5">
    <source>
        <dbReference type="ARBA" id="ARBA00022692"/>
    </source>
</evidence>
<evidence type="ECO:0000256" key="4">
    <source>
        <dbReference type="ARBA" id="ARBA00022475"/>
    </source>
</evidence>
<feature type="transmembrane region" description="Helical" evidence="8">
    <location>
        <begin position="311"/>
        <end position="336"/>
    </location>
</feature>
<comment type="similarity">
    <text evidence="2 8">Belongs to the major facilitator superfamily. Bcr/CmlA family.</text>
</comment>
<feature type="transmembrane region" description="Helical" evidence="8">
    <location>
        <begin position="168"/>
        <end position="190"/>
    </location>
</feature>
<dbReference type="Proteomes" id="UP001462640">
    <property type="component" value="Unassembled WGS sequence"/>
</dbReference>
<comment type="subcellular location">
    <subcellularLocation>
        <location evidence="8">Cell inner membrane</location>
        <topology evidence="8">Multi-pass membrane protein</topology>
    </subcellularLocation>
    <subcellularLocation>
        <location evidence="1">Cell membrane</location>
        <topology evidence="1">Multi-pass membrane protein</topology>
    </subcellularLocation>
</comment>
<dbReference type="PROSITE" id="PS50850">
    <property type="entry name" value="MFS"/>
    <property type="match status" value="1"/>
</dbReference>
<feature type="transmembrane region" description="Helical" evidence="8">
    <location>
        <begin position="140"/>
        <end position="162"/>
    </location>
</feature>
<evidence type="ECO:0000256" key="6">
    <source>
        <dbReference type="ARBA" id="ARBA00022989"/>
    </source>
</evidence>
<keyword evidence="3 8" id="KW-0813">Transport</keyword>